<keyword evidence="9" id="KW-0539">Nucleus</keyword>
<feature type="region of interest" description="Disordered" evidence="12">
    <location>
        <begin position="121"/>
        <end position="196"/>
    </location>
</feature>
<dbReference type="GO" id="GO:0006357">
    <property type="term" value="P:regulation of transcription by RNA polymerase II"/>
    <property type="evidence" value="ECO:0007669"/>
    <property type="project" value="InterPro"/>
</dbReference>
<organism evidence="14 15">
    <name type="scientific">Cladorrhinum samala</name>
    <dbReference type="NCBI Taxonomy" id="585594"/>
    <lineage>
        <taxon>Eukaryota</taxon>
        <taxon>Fungi</taxon>
        <taxon>Dikarya</taxon>
        <taxon>Ascomycota</taxon>
        <taxon>Pezizomycotina</taxon>
        <taxon>Sordariomycetes</taxon>
        <taxon>Sordariomycetidae</taxon>
        <taxon>Sordariales</taxon>
        <taxon>Podosporaceae</taxon>
        <taxon>Cladorrhinum</taxon>
    </lineage>
</organism>
<evidence type="ECO:0000256" key="8">
    <source>
        <dbReference type="ARBA" id="ARBA00023163"/>
    </source>
</evidence>
<evidence type="ECO:0000259" key="13">
    <source>
        <dbReference type="SMART" id="SM01281"/>
    </source>
</evidence>
<comment type="function">
    <text evidence="10">Component of the SRB8-11 complex. The SRB8-11 complex is a regulatory module of the Mediator complex which is itself involved in regulation of basal and activated RNA polymerase II-dependent transcription. The SRB8-11 complex may be involved in the transcriptional repression of a subset of genes regulated by Mediator. It may inhibit the association of the Mediator complex with RNA polymerase II to form the holoenzyme complex.</text>
</comment>
<comment type="subcellular location">
    <subcellularLocation>
        <location evidence="1">Nucleus</location>
    </subcellularLocation>
</comment>
<feature type="compositionally biased region" description="Basic and acidic residues" evidence="12">
    <location>
        <begin position="177"/>
        <end position="187"/>
    </location>
</feature>
<gene>
    <name evidence="14" type="ORF">QBC42DRAFT_302481</name>
</gene>
<evidence type="ECO:0000256" key="6">
    <source>
        <dbReference type="ARBA" id="ARBA00023015"/>
    </source>
</evidence>
<dbReference type="PANTHER" id="PTHR46567">
    <property type="entry name" value="MEDIATOR OF RNA POLYMERASE II TRANSCRIPTION SUBUNIT 12"/>
    <property type="match status" value="1"/>
</dbReference>
<reference evidence="14" key="1">
    <citation type="journal article" date="2023" name="Mol. Phylogenet. Evol.">
        <title>Genome-scale phylogeny and comparative genomics of the fungal order Sordariales.</title>
        <authorList>
            <person name="Hensen N."/>
            <person name="Bonometti L."/>
            <person name="Westerberg I."/>
            <person name="Brannstrom I.O."/>
            <person name="Guillou S."/>
            <person name="Cros-Aarteil S."/>
            <person name="Calhoun S."/>
            <person name="Haridas S."/>
            <person name="Kuo A."/>
            <person name="Mondo S."/>
            <person name="Pangilinan J."/>
            <person name="Riley R."/>
            <person name="LaButti K."/>
            <person name="Andreopoulos B."/>
            <person name="Lipzen A."/>
            <person name="Chen C."/>
            <person name="Yan M."/>
            <person name="Daum C."/>
            <person name="Ng V."/>
            <person name="Clum A."/>
            <person name="Steindorff A."/>
            <person name="Ohm R.A."/>
            <person name="Martin F."/>
            <person name="Silar P."/>
            <person name="Natvig D.O."/>
            <person name="Lalanne C."/>
            <person name="Gautier V."/>
            <person name="Ament-Velasquez S.L."/>
            <person name="Kruys A."/>
            <person name="Hutchinson M.I."/>
            <person name="Powell A.J."/>
            <person name="Barry K."/>
            <person name="Miller A.N."/>
            <person name="Grigoriev I.V."/>
            <person name="Debuchy R."/>
            <person name="Gladieux P."/>
            <person name="Hiltunen Thoren M."/>
            <person name="Johannesson H."/>
        </authorList>
    </citation>
    <scope>NUCLEOTIDE SEQUENCE</scope>
    <source>
        <strain evidence="14">PSN324</strain>
    </source>
</reference>
<evidence type="ECO:0000256" key="7">
    <source>
        <dbReference type="ARBA" id="ARBA00023159"/>
    </source>
</evidence>
<protein>
    <recommendedName>
        <fullName evidence="4">Mediator of RNA polymerase II transcription subunit 12</fullName>
    </recommendedName>
    <alternativeName>
        <fullName evidence="11">Mediator complex subunit 12</fullName>
    </alternativeName>
</protein>
<feature type="domain" description="Mediator complex subunit Med12" evidence="13">
    <location>
        <begin position="346"/>
        <end position="409"/>
    </location>
</feature>
<evidence type="ECO:0000256" key="3">
    <source>
        <dbReference type="ARBA" id="ARBA00011629"/>
    </source>
</evidence>
<comment type="subunit">
    <text evidence="3">Component of the SRB8-11 complex, which itself associates with the Mediator complex.</text>
</comment>
<reference evidence="14" key="2">
    <citation type="submission" date="2023-06" db="EMBL/GenBank/DDBJ databases">
        <authorList>
            <consortium name="Lawrence Berkeley National Laboratory"/>
            <person name="Mondo S.J."/>
            <person name="Hensen N."/>
            <person name="Bonometti L."/>
            <person name="Westerberg I."/>
            <person name="Brannstrom I.O."/>
            <person name="Guillou S."/>
            <person name="Cros-Aarteil S."/>
            <person name="Calhoun S."/>
            <person name="Haridas S."/>
            <person name="Kuo A."/>
            <person name="Pangilinan J."/>
            <person name="Riley R."/>
            <person name="Labutti K."/>
            <person name="Andreopoulos B."/>
            <person name="Lipzen A."/>
            <person name="Chen C."/>
            <person name="Yanf M."/>
            <person name="Daum C."/>
            <person name="Ng V."/>
            <person name="Clum A."/>
            <person name="Steindorff A."/>
            <person name="Ohm R."/>
            <person name="Martin F."/>
            <person name="Silar P."/>
            <person name="Natvig D."/>
            <person name="Lalanne C."/>
            <person name="Gautier V."/>
            <person name="Ament-Velasquez S.L."/>
            <person name="Kruys A."/>
            <person name="Hutchinson M.I."/>
            <person name="Powell A.J."/>
            <person name="Barry K."/>
            <person name="Miller A.N."/>
            <person name="Grigoriev I.V."/>
            <person name="Debuchy R."/>
            <person name="Gladieux P."/>
            <person name="Thoren M.H."/>
            <person name="Johannesson H."/>
        </authorList>
    </citation>
    <scope>NUCLEOTIDE SEQUENCE</scope>
    <source>
        <strain evidence="14">PSN324</strain>
    </source>
</reference>
<dbReference type="SMART" id="SM01281">
    <property type="entry name" value="Med12"/>
    <property type="match status" value="1"/>
</dbReference>
<evidence type="ECO:0000256" key="4">
    <source>
        <dbReference type="ARBA" id="ARBA00019622"/>
    </source>
</evidence>
<feature type="region of interest" description="Disordered" evidence="12">
    <location>
        <begin position="1534"/>
        <end position="1558"/>
    </location>
</feature>
<sequence>MTSRPPLGVQQRPPQQRTLSGPSLSQRPLPPSPIRRETTVIDLTSPEASDGASNPPLNAGPPQHAARYLTQRRGGSRLRLELKLDALNDGGADDNITHVGFSESPNAMDSSKPFTPSRIMPTAESSELGDMSPNPSIPPPATDMDAPMPFPPRRMPVHPVDARRDPFPPSLPPPRQVKKDAPKKDIPPKPWKVETPADAPRYYIHGGADPQAKKRLPGGAQSMGPAVTSGMGTGSNMAMGMGMGIGASLGTGTGAGSGNLAPAPSIGYADFFPWTGNHPEDKFSDSIIRQGYFERPGFNPNPETQSAKTTLFPGLKGKSGLNALSQLFTAMLGHRRHHTQITAQSTFRPPPRVTIPDSKREIWLNDLANPATPLRKFSRTIPHGIRNQVLLEQCLNKRIPIDRAVWLTKCVGANELRTCKRKGVSSTLSVGAEVRWIKEWTSHIEKFVENVLFSFEDKEWKSKVNYSIMLATNLHDHHLLDREHYMEWLVSSFESTGQQKLPMWMLVTEVYWKDLLKLRRYGRRLVAALVSHHHLVFTNPDKDILKPLPSRLTRMLNTLILGSPENFVCPSVWFKYRDTIKTCLPAGDETRLNAFMAISSRNEQLVAYANRSQPATRHILVQLLDRTLQSPIPEELPQQCWNISKDKSALARALLEWCTSLYRPGKTKVFVASRILRHWSTLGLDVTEEILEFLNTDACEEKERKDHFYHVVCELVRSSVFSVPRYAQWLIARGGLTNPDDVLPDGPAATRLLAEIPPGPLCESQQAIRSGILRRASFSVVDEAQDADLALRCIKQILGLPLDPNDPLMLRKPLSIEKLSKKISKSGRALKAEVGRWLRDSVVAPIQVPSDAEKGKKKAASGPQISFTMFDHIRHVLEAAEDLSMFADILKSLIEWSCVEVLAAITDTVCRHFYVFAALGAPKMMFIQLHKRLKVAYKEQGPGARPLLAALASLAPRIPGMEELAAVMKRDLALSDRRNPVDACSPVSDNMLARLQDDDSDMEEIEKLLATGTSMDKKTLENLFHTIVQRLQACWCKDKDRQRAYSMLLTRLRRFDMQHFDSIMTKWLAYLRTDVSRPSVVHIYPLLVSVECLSMHTILSTTSDSSTVMPPPSNGPAWPQVVQITCRTRYLQDVLRLLMTPIPPRYDLITSEETYRFSNLQEQVLRENPKDVLNLIGLAMAEYLYARSMGDNEGLPLDDTDAQHRFSQLIKLLVLKDAAGVGRALSLWACRKPDAFAGSWIDDMTTKLLIPTADKQIHVTFDQVLELTNEFTWPFCQVQLILSSSANAQSSQQAAERQQSHLDLLTNAMDRAIDKKNITWVGIVHSLNTEVTQHLKSRAQARFLGLIPSLRDPPPPQPDTVTEQALQVAENLLSVIEALMRGNPAGARQPQLVPDVAPKLIDLWELLCSPEFDNKQLVLNKWLPIVLNFITLHSQGFDASKPNSELRGKLLVVCAGLIQELDCLHAPGMNTRALSKRIFDLSCVLSDNLPEETRNLCIRAVKDSAVASDPRMRYVFGIAPAAQSENLWLSQREKAPPAMTPGGGSGKGPTTNSNTNNFPTSTAPIAAMILGTPTTLWGAEKQGTERLTPFTVRKWDIVSLPPQSVGENDTSLSLGLFEARGQRAWPK</sequence>
<dbReference type="InterPro" id="IPR057344">
    <property type="entry name" value="ARM_SRB8"/>
</dbReference>
<keyword evidence="15" id="KW-1185">Reference proteome</keyword>
<keyword evidence="5" id="KW-0678">Repressor</keyword>
<evidence type="ECO:0000256" key="11">
    <source>
        <dbReference type="ARBA" id="ARBA00032010"/>
    </source>
</evidence>
<dbReference type="GO" id="GO:0003712">
    <property type="term" value="F:transcription coregulator activity"/>
    <property type="evidence" value="ECO:0007669"/>
    <property type="project" value="InterPro"/>
</dbReference>
<feature type="region of interest" description="Disordered" evidence="12">
    <location>
        <begin position="1"/>
        <end position="73"/>
    </location>
</feature>
<dbReference type="EMBL" id="MU864930">
    <property type="protein sequence ID" value="KAK4466692.1"/>
    <property type="molecule type" value="Genomic_DNA"/>
</dbReference>
<keyword evidence="6" id="KW-0805">Transcription regulation</keyword>
<evidence type="ECO:0000313" key="15">
    <source>
        <dbReference type="Proteomes" id="UP001321749"/>
    </source>
</evidence>
<dbReference type="GO" id="GO:0016592">
    <property type="term" value="C:mediator complex"/>
    <property type="evidence" value="ECO:0007669"/>
    <property type="project" value="InterPro"/>
</dbReference>
<evidence type="ECO:0000256" key="5">
    <source>
        <dbReference type="ARBA" id="ARBA00022491"/>
    </source>
</evidence>
<comment type="similarity">
    <text evidence="2">Belongs to the Mediator complex subunit 12 family.</text>
</comment>
<dbReference type="Pfam" id="PF25326">
    <property type="entry name" value="ARM_SRB8"/>
    <property type="match status" value="1"/>
</dbReference>
<dbReference type="PANTHER" id="PTHR46567:SF1">
    <property type="entry name" value="MEDIATOR OF RNA POLYMERASE II TRANSCRIPTION SUBUNIT 12"/>
    <property type="match status" value="1"/>
</dbReference>
<feature type="compositionally biased region" description="Low complexity" evidence="12">
    <location>
        <begin position="1548"/>
        <end position="1558"/>
    </location>
</feature>
<evidence type="ECO:0000313" key="14">
    <source>
        <dbReference type="EMBL" id="KAK4466692.1"/>
    </source>
</evidence>
<comment type="caution">
    <text evidence="14">The sequence shown here is derived from an EMBL/GenBank/DDBJ whole genome shotgun (WGS) entry which is preliminary data.</text>
</comment>
<keyword evidence="8" id="KW-0804">Transcription</keyword>
<evidence type="ECO:0000256" key="2">
    <source>
        <dbReference type="ARBA" id="ARBA00010289"/>
    </source>
</evidence>
<dbReference type="Proteomes" id="UP001321749">
    <property type="component" value="Unassembled WGS sequence"/>
</dbReference>
<name>A0AAV9I0Z9_9PEZI</name>
<keyword evidence="7" id="KW-0010">Activator</keyword>
<proteinExistence type="inferred from homology"/>
<evidence type="ECO:0000256" key="12">
    <source>
        <dbReference type="SAM" id="MobiDB-lite"/>
    </source>
</evidence>
<evidence type="ECO:0000256" key="1">
    <source>
        <dbReference type="ARBA" id="ARBA00004123"/>
    </source>
</evidence>
<evidence type="ECO:0000256" key="9">
    <source>
        <dbReference type="ARBA" id="ARBA00023242"/>
    </source>
</evidence>
<evidence type="ECO:0000256" key="10">
    <source>
        <dbReference type="ARBA" id="ARBA00025661"/>
    </source>
</evidence>
<accession>A0AAV9I0Z9</accession>
<dbReference type="Pfam" id="PF09497">
    <property type="entry name" value="Med12"/>
    <property type="match status" value="1"/>
</dbReference>
<dbReference type="InterPro" id="IPR019035">
    <property type="entry name" value="Mediator_Med12"/>
</dbReference>